<dbReference type="STRING" id="225848.Sps_02635"/>
<evidence type="ECO:0000256" key="1">
    <source>
        <dbReference type="SAM" id="Phobius"/>
    </source>
</evidence>
<proteinExistence type="predicted"/>
<gene>
    <name evidence="2" type="ORF">Sps_02635</name>
</gene>
<keyword evidence="1" id="KW-1133">Transmembrane helix</keyword>
<keyword evidence="3" id="KW-1185">Reference proteome</keyword>
<organism evidence="2 3">
    <name type="scientific">Shewanella psychrophila</name>
    <dbReference type="NCBI Taxonomy" id="225848"/>
    <lineage>
        <taxon>Bacteria</taxon>
        <taxon>Pseudomonadati</taxon>
        <taxon>Pseudomonadota</taxon>
        <taxon>Gammaproteobacteria</taxon>
        <taxon>Alteromonadales</taxon>
        <taxon>Shewanellaceae</taxon>
        <taxon>Shewanella</taxon>
    </lineage>
</organism>
<name>A0A1S6HQH0_9GAMM</name>
<dbReference type="AlphaFoldDB" id="A0A1S6HQH0"/>
<dbReference type="Proteomes" id="UP000189545">
    <property type="component" value="Chromosome"/>
</dbReference>
<dbReference type="RefSeq" id="WP_077752915.1">
    <property type="nucleotide sequence ID" value="NZ_CP014782.1"/>
</dbReference>
<accession>A0A1S6HQH0</accession>
<keyword evidence="1" id="KW-0472">Membrane</keyword>
<evidence type="ECO:0000313" key="2">
    <source>
        <dbReference type="EMBL" id="AQS37787.1"/>
    </source>
</evidence>
<dbReference type="OrthoDB" id="6263879at2"/>
<sequence length="174" mass="19538">MADFSPRNKFRLKAWPILFSLLAVVILVFGLHYYHLSEDGIDLVCTGSSYGEDASDDLDLTLTLETKAKLVTLNYQFYRKDSPLGKITFRGVLDTLDVANLTYRFLIDAGEFQLSFGQNAIPPHMSSIIDSAKWALEHSKIANLDLQIIEMNNAEGYAVIQFNPGNGIWICELD</sequence>
<keyword evidence="1" id="KW-0812">Transmembrane</keyword>
<feature type="transmembrane region" description="Helical" evidence="1">
    <location>
        <begin position="12"/>
        <end position="34"/>
    </location>
</feature>
<protein>
    <submittedName>
        <fullName evidence="2">Uncharacterized protein</fullName>
    </submittedName>
</protein>
<dbReference type="EMBL" id="CP014782">
    <property type="protein sequence ID" value="AQS37787.1"/>
    <property type="molecule type" value="Genomic_DNA"/>
</dbReference>
<dbReference type="KEGG" id="spsw:Sps_02635"/>
<evidence type="ECO:0000313" key="3">
    <source>
        <dbReference type="Proteomes" id="UP000189545"/>
    </source>
</evidence>
<reference evidence="2 3" key="1">
    <citation type="submission" date="2016-03" db="EMBL/GenBank/DDBJ databases">
        <title>Complete genome sequence of Shewanella psychrophila WP2, a deep sea bacterium isolated from west Pacific sediment.</title>
        <authorList>
            <person name="Xu G."/>
            <person name="Jian H."/>
        </authorList>
    </citation>
    <scope>NUCLEOTIDE SEQUENCE [LARGE SCALE GENOMIC DNA]</scope>
    <source>
        <strain evidence="2 3">WP2</strain>
    </source>
</reference>